<name>A0ABQ2W2E4_9ACTN</name>
<sequence length="187" mass="21034">MGHGGNVIEELMADHREMDELFARIEAQPVGHPQRRELADVLTAELVRHSMAEEMHLYPAVREHVPHGGAMADKELAEHTEVERMLKDLEALHPDDPQFNDITAKLKFKVASHVREEEHDLFPKLAESCSAEKLDELGQLVRLSKETAPTRPHPLLPHSPPLEKLIAPGAGLVDRIRDLLSGRRTTE</sequence>
<dbReference type="InterPro" id="IPR012312">
    <property type="entry name" value="Hemerythrin-like"/>
</dbReference>
<evidence type="ECO:0000313" key="2">
    <source>
        <dbReference type="EMBL" id="GGV86296.1"/>
    </source>
</evidence>
<keyword evidence="3" id="KW-1185">Reference proteome</keyword>
<dbReference type="PANTHER" id="PTHR35585:SF1">
    <property type="entry name" value="HHE DOMAIN PROTEIN (AFU_ORTHOLOGUE AFUA_4G00730)"/>
    <property type="match status" value="1"/>
</dbReference>
<proteinExistence type="predicted"/>
<dbReference type="Pfam" id="PF01814">
    <property type="entry name" value="Hemerythrin"/>
    <property type="match status" value="1"/>
</dbReference>
<comment type="caution">
    <text evidence="2">The sequence shown here is derived from an EMBL/GenBank/DDBJ whole genome shotgun (WGS) entry which is preliminary data.</text>
</comment>
<dbReference type="Proteomes" id="UP000660675">
    <property type="component" value="Unassembled WGS sequence"/>
</dbReference>
<organism evidence="2 3">
    <name type="scientific">Streptomyces gelaticus</name>
    <dbReference type="NCBI Taxonomy" id="285446"/>
    <lineage>
        <taxon>Bacteria</taxon>
        <taxon>Bacillati</taxon>
        <taxon>Actinomycetota</taxon>
        <taxon>Actinomycetes</taxon>
        <taxon>Kitasatosporales</taxon>
        <taxon>Streptomycetaceae</taxon>
        <taxon>Streptomyces</taxon>
    </lineage>
</organism>
<protein>
    <submittedName>
        <fullName evidence="2">Hemerythrin</fullName>
    </submittedName>
</protein>
<dbReference type="EMBL" id="BMTF01000010">
    <property type="protein sequence ID" value="GGV86296.1"/>
    <property type="molecule type" value="Genomic_DNA"/>
</dbReference>
<gene>
    <name evidence="2" type="ORF">GCM10015535_34220</name>
</gene>
<dbReference type="Gene3D" id="1.20.120.520">
    <property type="entry name" value="nmb1532 protein domain like"/>
    <property type="match status" value="1"/>
</dbReference>
<dbReference type="RefSeq" id="WP_189544588.1">
    <property type="nucleotide sequence ID" value="NZ_BMTF01000010.1"/>
</dbReference>
<accession>A0ABQ2W2E4</accession>
<feature type="domain" description="Hemerythrin-like" evidence="1">
    <location>
        <begin position="7"/>
        <end position="125"/>
    </location>
</feature>
<dbReference type="PANTHER" id="PTHR35585">
    <property type="entry name" value="HHE DOMAIN PROTEIN (AFU_ORTHOLOGUE AFUA_4G00730)"/>
    <property type="match status" value="1"/>
</dbReference>
<evidence type="ECO:0000259" key="1">
    <source>
        <dbReference type="Pfam" id="PF01814"/>
    </source>
</evidence>
<reference evidence="3" key="1">
    <citation type="journal article" date="2019" name="Int. J. Syst. Evol. Microbiol.">
        <title>The Global Catalogue of Microorganisms (GCM) 10K type strain sequencing project: providing services to taxonomists for standard genome sequencing and annotation.</title>
        <authorList>
            <consortium name="The Broad Institute Genomics Platform"/>
            <consortium name="The Broad Institute Genome Sequencing Center for Infectious Disease"/>
            <person name="Wu L."/>
            <person name="Ma J."/>
        </authorList>
    </citation>
    <scope>NUCLEOTIDE SEQUENCE [LARGE SCALE GENOMIC DNA]</scope>
    <source>
        <strain evidence="3">JCM 4376</strain>
    </source>
</reference>
<evidence type="ECO:0000313" key="3">
    <source>
        <dbReference type="Proteomes" id="UP000660675"/>
    </source>
</evidence>